<organism evidence="3 4">
    <name type="scientific">Clostridium sporogenes</name>
    <dbReference type="NCBI Taxonomy" id="1509"/>
    <lineage>
        <taxon>Bacteria</taxon>
        <taxon>Bacillati</taxon>
        <taxon>Bacillota</taxon>
        <taxon>Clostridia</taxon>
        <taxon>Eubacteriales</taxon>
        <taxon>Clostridiaceae</taxon>
        <taxon>Clostridium</taxon>
    </lineage>
</organism>
<name>A0ABD6RV28_CLOSG</name>
<feature type="domain" description="Peptidase M56" evidence="2">
    <location>
        <begin position="8"/>
        <end position="276"/>
    </location>
</feature>
<dbReference type="Proteomes" id="UP000193911">
    <property type="component" value="Unassembled WGS sequence"/>
</dbReference>
<evidence type="ECO:0000313" key="3">
    <source>
        <dbReference type="EMBL" id="OSB17757.1"/>
    </source>
</evidence>
<evidence type="ECO:0000313" key="4">
    <source>
        <dbReference type="Proteomes" id="UP000193911"/>
    </source>
</evidence>
<dbReference type="EMBL" id="MWJJ01000001">
    <property type="protein sequence ID" value="OSB17757.1"/>
    <property type="molecule type" value="Genomic_DNA"/>
</dbReference>
<feature type="transmembrane region" description="Helical" evidence="1">
    <location>
        <begin position="6"/>
        <end position="25"/>
    </location>
</feature>
<sequence length="414" mass="48240">MNYLIFELLKTSIYISIPIILIVLLKNKILCKYTYRLNYIICILITIRMLFISSIEVYLPFKKNIVSESIYPMKSGTDNIVNYIKIIFYIWLFGAIYVVIKSICKQILFYRKIQNINHIVTDAEIIKILEEEKKNLNIRKYIKVSKVDGLSSPALIGIIKSKIIIPNNAYEKEQLKWIFRHELIHFKRKDNLLKLLLMIASAIHWFNPLVKILKLYFDEQCELSCDENVVKRFSKDEIKEYAFVLVNTLRYRNTLKTTMFSSQFNTNGVDIIKGRVESMLSSKKRKKGAFLGVFLLLIAIVSAISFNSTIIVQTGKTPLYASESIHNGRIINPYVDRWYKDLTQKETQYGNRESEDLKIKYGDTISLYRNRRPENLEIKYAEENAKDDVTVFTIDPTIQSENTTCSVVSASMTE</sequence>
<feature type="transmembrane region" description="Helical" evidence="1">
    <location>
        <begin position="288"/>
        <end position="306"/>
    </location>
</feature>
<keyword evidence="1" id="KW-1133">Transmembrane helix</keyword>
<evidence type="ECO:0000259" key="2">
    <source>
        <dbReference type="Pfam" id="PF05569"/>
    </source>
</evidence>
<reference evidence="3 4" key="1">
    <citation type="submission" date="2017-02" db="EMBL/GenBank/DDBJ databases">
        <title>Differentiating clades of botulinum-neurotoxin-producing Clostridia with a simple, multiplex PCR assay.</title>
        <authorList>
            <person name="Williamson C.H.D."/>
            <person name="Vazquez A."/>
            <person name="Hill K."/>
            <person name="Smith T.J."/>
            <person name="Nottingham R."/>
            <person name="Stone N.E."/>
            <person name="Sobek C.J."/>
            <person name="Cocking J.H."/>
            <person name="Fernandez R.A."/>
            <person name="Caballero P.A."/>
            <person name="Leiser O.P."/>
            <person name="Keim P."/>
            <person name="Sahl J.W."/>
        </authorList>
    </citation>
    <scope>NUCLEOTIDE SEQUENCE [LARGE SCALE GENOMIC DNA]</scope>
    <source>
        <strain evidence="3 4">CLS_DGF_0088_06</strain>
    </source>
</reference>
<dbReference type="InterPro" id="IPR052173">
    <property type="entry name" value="Beta-lactam_resp_regulator"/>
</dbReference>
<keyword evidence="1" id="KW-0812">Transmembrane</keyword>
<dbReference type="CDD" id="cd07341">
    <property type="entry name" value="M56_BlaR1_MecR1_like"/>
    <property type="match status" value="1"/>
</dbReference>
<protein>
    <recommendedName>
        <fullName evidence="2">Peptidase M56 domain-containing protein</fullName>
    </recommendedName>
</protein>
<evidence type="ECO:0000256" key="1">
    <source>
        <dbReference type="SAM" id="Phobius"/>
    </source>
</evidence>
<feature type="transmembrane region" description="Helical" evidence="1">
    <location>
        <begin position="37"/>
        <end position="60"/>
    </location>
</feature>
<feature type="transmembrane region" description="Helical" evidence="1">
    <location>
        <begin position="80"/>
        <end position="100"/>
    </location>
</feature>
<dbReference type="AlphaFoldDB" id="A0ABD6RV28"/>
<dbReference type="InterPro" id="IPR008756">
    <property type="entry name" value="Peptidase_M56"/>
</dbReference>
<dbReference type="PANTHER" id="PTHR34978">
    <property type="entry name" value="POSSIBLE SENSOR-TRANSDUCER PROTEIN BLAR"/>
    <property type="match status" value="1"/>
</dbReference>
<gene>
    <name evidence="3" type="ORF">B2H94_01090</name>
</gene>
<dbReference type="RefSeq" id="WP_085333086.1">
    <property type="nucleotide sequence ID" value="NZ_JANKAE010000005.1"/>
</dbReference>
<dbReference type="Pfam" id="PF05569">
    <property type="entry name" value="Peptidase_M56"/>
    <property type="match status" value="1"/>
</dbReference>
<comment type="caution">
    <text evidence="3">The sequence shown here is derived from an EMBL/GenBank/DDBJ whole genome shotgun (WGS) entry which is preliminary data.</text>
</comment>
<accession>A0ABD6RV28</accession>
<proteinExistence type="predicted"/>
<dbReference type="PANTHER" id="PTHR34978:SF3">
    <property type="entry name" value="SLR0241 PROTEIN"/>
    <property type="match status" value="1"/>
</dbReference>
<keyword evidence="1" id="KW-0472">Membrane</keyword>